<dbReference type="PANTHER" id="PTHR42760:SF133">
    <property type="entry name" value="3-OXOACYL-[ACYL-CARRIER-PROTEIN] REDUCTASE"/>
    <property type="match status" value="1"/>
</dbReference>
<comment type="caution">
    <text evidence="3">The sequence shown here is derived from an EMBL/GenBank/DDBJ whole genome shotgun (WGS) entry which is preliminary data.</text>
</comment>
<dbReference type="OrthoDB" id="9786435at2"/>
<comment type="similarity">
    <text evidence="1">Belongs to the short-chain dehydrogenases/reductases (SDR) family.</text>
</comment>
<keyword evidence="2" id="KW-0560">Oxidoreductase</keyword>
<dbReference type="AlphaFoldDB" id="A0A2V3DPC0"/>
<protein>
    <recommendedName>
        <fullName evidence="5">Short-chain dehydrogenase</fullName>
    </recommendedName>
</protein>
<dbReference type="GO" id="GO:0016616">
    <property type="term" value="F:oxidoreductase activity, acting on the CH-OH group of donors, NAD or NADP as acceptor"/>
    <property type="evidence" value="ECO:0007669"/>
    <property type="project" value="TreeGrafter"/>
</dbReference>
<dbReference type="InterPro" id="IPR002347">
    <property type="entry name" value="SDR_fam"/>
</dbReference>
<evidence type="ECO:0000256" key="2">
    <source>
        <dbReference type="ARBA" id="ARBA00023002"/>
    </source>
</evidence>
<organism evidence="3 4">
    <name type="scientific">Arthrobacter psychrochitiniphilus</name>
    <dbReference type="NCBI Taxonomy" id="291045"/>
    <lineage>
        <taxon>Bacteria</taxon>
        <taxon>Bacillati</taxon>
        <taxon>Actinomycetota</taxon>
        <taxon>Actinomycetes</taxon>
        <taxon>Micrococcales</taxon>
        <taxon>Micrococcaceae</taxon>
        <taxon>Arthrobacter</taxon>
    </lineage>
</organism>
<keyword evidence="4" id="KW-1185">Reference proteome</keyword>
<dbReference type="InterPro" id="IPR036291">
    <property type="entry name" value="NAD(P)-bd_dom_sf"/>
</dbReference>
<evidence type="ECO:0000313" key="3">
    <source>
        <dbReference type="EMBL" id="PXA64823.1"/>
    </source>
</evidence>
<dbReference type="Pfam" id="PF00106">
    <property type="entry name" value="adh_short"/>
    <property type="match status" value="1"/>
</dbReference>
<evidence type="ECO:0000256" key="1">
    <source>
        <dbReference type="ARBA" id="ARBA00006484"/>
    </source>
</evidence>
<evidence type="ECO:0008006" key="5">
    <source>
        <dbReference type="Google" id="ProtNLM"/>
    </source>
</evidence>
<dbReference type="EMBL" id="QHLZ01000008">
    <property type="protein sequence ID" value="PXA64823.1"/>
    <property type="molecule type" value="Genomic_DNA"/>
</dbReference>
<dbReference type="Proteomes" id="UP000246303">
    <property type="component" value="Unassembled WGS sequence"/>
</dbReference>
<dbReference type="SUPFAM" id="SSF51735">
    <property type="entry name" value="NAD(P)-binding Rossmann-fold domains"/>
    <property type="match status" value="1"/>
</dbReference>
<gene>
    <name evidence="3" type="ORF">CVS29_13510</name>
</gene>
<evidence type="ECO:0000313" key="4">
    <source>
        <dbReference type="Proteomes" id="UP000246303"/>
    </source>
</evidence>
<accession>A0A2V3DPC0</accession>
<dbReference type="CDD" id="cd05233">
    <property type="entry name" value="SDR_c"/>
    <property type="match status" value="1"/>
</dbReference>
<name>A0A2V3DPC0_9MICC</name>
<dbReference type="PANTHER" id="PTHR42760">
    <property type="entry name" value="SHORT-CHAIN DEHYDROGENASES/REDUCTASES FAMILY MEMBER"/>
    <property type="match status" value="1"/>
</dbReference>
<dbReference type="Gene3D" id="3.40.50.720">
    <property type="entry name" value="NAD(P)-binding Rossmann-like Domain"/>
    <property type="match status" value="1"/>
</dbReference>
<proteinExistence type="inferred from homology"/>
<sequence length="233" mass="24691">MNNAGLLSKTGPKVGKGIEAGAAVVLGDVNVQAGEATAAALREGGATFVHLDVRDEASCDEAMTQVVTALGGLDILVNNAGMEVTSLLIDFDPEDLRRMLEVNCIYPGLIGNPIGMKLATDVVEIGLFPHMETAVGSVVRLTPLGHLGQQTDMANAVVFLSAWTRYRDTAEEAAVSMALEEPSFKIVHSRTSPGGDRRHTVTVIHARWFHYGPTHCEGNATSPVSPTVCWTLG</sequence>
<reference evidence="3 4" key="1">
    <citation type="submission" date="2018-05" db="EMBL/GenBank/DDBJ databases">
        <title>Genetic diversity of glacier-inhabiting Cryobacterium bacteria in China and description of Cryobacterium mengkeensis sp. nov. and Arthrobacter glacialis sp. nov.</title>
        <authorList>
            <person name="Liu Q."/>
            <person name="Xin Y.-H."/>
        </authorList>
    </citation>
    <scope>NUCLEOTIDE SEQUENCE [LARGE SCALE GENOMIC DNA]</scope>
    <source>
        <strain evidence="3 4">GP3</strain>
    </source>
</reference>